<organism evidence="1 2">
    <name type="scientific">Corynebacterium kalidii</name>
    <dbReference type="NCBI Taxonomy" id="2931982"/>
    <lineage>
        <taxon>Bacteria</taxon>
        <taxon>Bacillati</taxon>
        <taxon>Actinomycetota</taxon>
        <taxon>Actinomycetes</taxon>
        <taxon>Mycobacteriales</taxon>
        <taxon>Corynebacteriaceae</taxon>
        <taxon>Corynebacterium</taxon>
    </lineage>
</organism>
<dbReference type="AlphaFoldDB" id="A0A9X1WIU8"/>
<gene>
    <name evidence="1" type="ORF">MUN33_11005</name>
</gene>
<dbReference type="EMBL" id="JALIEA010000017">
    <property type="protein sequence ID" value="MCJ7859233.1"/>
    <property type="molecule type" value="Genomic_DNA"/>
</dbReference>
<reference evidence="1" key="1">
    <citation type="submission" date="2022-04" db="EMBL/GenBank/DDBJ databases">
        <title>Corynebacterium kalidii LD5P10.</title>
        <authorList>
            <person name="Sun J.Q."/>
        </authorList>
    </citation>
    <scope>NUCLEOTIDE SEQUENCE</scope>
    <source>
        <strain evidence="1">LD5P10</strain>
    </source>
</reference>
<evidence type="ECO:0000313" key="1">
    <source>
        <dbReference type="EMBL" id="MCJ7859233.1"/>
    </source>
</evidence>
<name>A0A9X1WIU8_9CORY</name>
<dbReference type="RefSeq" id="WP_244804963.1">
    <property type="nucleotide sequence ID" value="NZ_JALIEA010000017.1"/>
</dbReference>
<keyword evidence="2" id="KW-1185">Reference proteome</keyword>
<protein>
    <submittedName>
        <fullName evidence="1">Helix-turn-helix domain-containing protein</fullName>
    </submittedName>
</protein>
<evidence type="ECO:0000313" key="2">
    <source>
        <dbReference type="Proteomes" id="UP001139207"/>
    </source>
</evidence>
<proteinExistence type="predicted"/>
<sequence>MTTRIPVEDREYYTTEEVAERVGISPTTLREGIKDRDDAVMLLCPLKVRSTITWSKAAVDRWVAGERSMA</sequence>
<accession>A0A9X1WIU8</accession>
<dbReference type="Proteomes" id="UP001139207">
    <property type="component" value="Unassembled WGS sequence"/>
</dbReference>
<comment type="caution">
    <text evidence="1">The sequence shown here is derived from an EMBL/GenBank/DDBJ whole genome shotgun (WGS) entry which is preliminary data.</text>
</comment>